<reference evidence="1" key="2">
    <citation type="submission" date="2019-01" db="UniProtKB">
        <authorList>
            <consortium name="EnsemblPlants"/>
        </authorList>
    </citation>
    <scope>IDENTIFICATION</scope>
    <source>
        <strain evidence="1">cv. Heinz 1706</strain>
    </source>
</reference>
<protein>
    <submittedName>
        <fullName evidence="1">Uncharacterized protein</fullName>
    </submittedName>
</protein>
<organism evidence="1">
    <name type="scientific">Solanum lycopersicum</name>
    <name type="common">Tomato</name>
    <name type="synonym">Lycopersicon esculentum</name>
    <dbReference type="NCBI Taxonomy" id="4081"/>
    <lineage>
        <taxon>Eukaryota</taxon>
        <taxon>Viridiplantae</taxon>
        <taxon>Streptophyta</taxon>
        <taxon>Embryophyta</taxon>
        <taxon>Tracheophyta</taxon>
        <taxon>Spermatophyta</taxon>
        <taxon>Magnoliopsida</taxon>
        <taxon>eudicotyledons</taxon>
        <taxon>Gunneridae</taxon>
        <taxon>Pentapetalae</taxon>
        <taxon>asterids</taxon>
        <taxon>lamiids</taxon>
        <taxon>Solanales</taxon>
        <taxon>Solanaceae</taxon>
        <taxon>Solanoideae</taxon>
        <taxon>Solaneae</taxon>
        <taxon>Solanum</taxon>
        <taxon>Solanum subgen. Lycopersicon</taxon>
    </lineage>
</organism>
<dbReference type="AlphaFoldDB" id="A0A3Q7FZ13"/>
<reference evidence="1" key="1">
    <citation type="journal article" date="2012" name="Nature">
        <title>The tomato genome sequence provides insights into fleshy fruit evolution.</title>
        <authorList>
            <consortium name="Tomato Genome Consortium"/>
        </authorList>
    </citation>
    <scope>NUCLEOTIDE SEQUENCE [LARGE SCALE GENOMIC DNA]</scope>
    <source>
        <strain evidence="1">cv. Heinz 1706</strain>
    </source>
</reference>
<proteinExistence type="predicted"/>
<dbReference type="Proteomes" id="UP000004994">
    <property type="component" value="Chromosome 4"/>
</dbReference>
<dbReference type="EnsemblPlants" id="Solyc04g010235.1.1">
    <property type="protein sequence ID" value="Solyc04g010235.1.1"/>
    <property type="gene ID" value="Solyc04g010235.1"/>
</dbReference>
<accession>A0A3Q7FZ13</accession>
<evidence type="ECO:0000313" key="1">
    <source>
        <dbReference type="EnsemblPlants" id="Solyc04g010235.1.1"/>
    </source>
</evidence>
<keyword evidence="2" id="KW-1185">Reference proteome</keyword>
<evidence type="ECO:0000313" key="2">
    <source>
        <dbReference type="Proteomes" id="UP000004994"/>
    </source>
</evidence>
<sequence>MSTDSQQPASKLLKYSYSYSHHGSQDDSYGFHFAFEDMNTFWRRLDKHRQATAERAGWADL</sequence>
<dbReference type="Gramene" id="Solyc04g010235.1.1">
    <property type="protein sequence ID" value="Solyc04g010235.1.1"/>
    <property type="gene ID" value="Solyc04g010235.1"/>
</dbReference>
<dbReference type="InParanoid" id="A0A3Q7FZ13"/>
<name>A0A3Q7FZ13_SOLLC</name>